<accession>A0A392RWK0</accession>
<feature type="compositionally biased region" description="Low complexity" evidence="1">
    <location>
        <begin position="48"/>
        <end position="62"/>
    </location>
</feature>
<feature type="region of interest" description="Disordered" evidence="1">
    <location>
        <begin position="48"/>
        <end position="83"/>
    </location>
</feature>
<proteinExistence type="predicted"/>
<feature type="non-terminal residue" evidence="2">
    <location>
        <position position="1"/>
    </location>
</feature>
<sequence>VRTALQRLADSFYRIRGKQDSPSEPMAELPDWVVAEAALVVVVQPSAAARPASSPYDSSRPAPAVPDTGGASSAVIATSGPIY</sequence>
<keyword evidence="3" id="KW-1185">Reference proteome</keyword>
<organism evidence="2 3">
    <name type="scientific">Trifolium medium</name>
    <dbReference type="NCBI Taxonomy" id="97028"/>
    <lineage>
        <taxon>Eukaryota</taxon>
        <taxon>Viridiplantae</taxon>
        <taxon>Streptophyta</taxon>
        <taxon>Embryophyta</taxon>
        <taxon>Tracheophyta</taxon>
        <taxon>Spermatophyta</taxon>
        <taxon>Magnoliopsida</taxon>
        <taxon>eudicotyledons</taxon>
        <taxon>Gunneridae</taxon>
        <taxon>Pentapetalae</taxon>
        <taxon>rosids</taxon>
        <taxon>fabids</taxon>
        <taxon>Fabales</taxon>
        <taxon>Fabaceae</taxon>
        <taxon>Papilionoideae</taxon>
        <taxon>50 kb inversion clade</taxon>
        <taxon>NPAAA clade</taxon>
        <taxon>Hologalegina</taxon>
        <taxon>IRL clade</taxon>
        <taxon>Trifolieae</taxon>
        <taxon>Trifolium</taxon>
    </lineage>
</organism>
<name>A0A392RWK0_9FABA</name>
<evidence type="ECO:0000313" key="2">
    <source>
        <dbReference type="EMBL" id="MCI39946.1"/>
    </source>
</evidence>
<dbReference type="EMBL" id="LXQA010273959">
    <property type="protein sequence ID" value="MCI39946.1"/>
    <property type="molecule type" value="Genomic_DNA"/>
</dbReference>
<comment type="caution">
    <text evidence="2">The sequence shown here is derived from an EMBL/GenBank/DDBJ whole genome shotgun (WGS) entry which is preliminary data.</text>
</comment>
<dbReference type="Proteomes" id="UP000265520">
    <property type="component" value="Unassembled WGS sequence"/>
</dbReference>
<reference evidence="2 3" key="1">
    <citation type="journal article" date="2018" name="Front. Plant Sci.">
        <title>Red Clover (Trifolium pratense) and Zigzag Clover (T. medium) - A Picture of Genomic Similarities and Differences.</title>
        <authorList>
            <person name="Dluhosova J."/>
            <person name="Istvanek J."/>
            <person name="Nedelnik J."/>
            <person name="Repkova J."/>
        </authorList>
    </citation>
    <scope>NUCLEOTIDE SEQUENCE [LARGE SCALE GENOMIC DNA]</scope>
    <source>
        <strain evidence="3">cv. 10/8</strain>
        <tissue evidence="2">Leaf</tissue>
    </source>
</reference>
<dbReference type="AlphaFoldDB" id="A0A392RWK0"/>
<evidence type="ECO:0000313" key="3">
    <source>
        <dbReference type="Proteomes" id="UP000265520"/>
    </source>
</evidence>
<evidence type="ECO:0000256" key="1">
    <source>
        <dbReference type="SAM" id="MobiDB-lite"/>
    </source>
</evidence>
<protein>
    <submittedName>
        <fullName evidence="2">Uncharacterized protein</fullName>
    </submittedName>
</protein>